<feature type="domain" description="Reverse transcriptase Ty1/copia-type" evidence="1">
    <location>
        <begin position="5"/>
        <end position="80"/>
    </location>
</feature>
<evidence type="ECO:0000313" key="3">
    <source>
        <dbReference type="RefSeq" id="XP_020555100.1"/>
    </source>
</evidence>
<name>A0A8M8VES1_SESIN</name>
<dbReference type="Pfam" id="PF07727">
    <property type="entry name" value="RVT_2"/>
    <property type="match status" value="1"/>
</dbReference>
<dbReference type="RefSeq" id="XP_020555100.1">
    <property type="nucleotide sequence ID" value="XM_020699441.1"/>
</dbReference>
<organism evidence="2 3">
    <name type="scientific">Sesamum indicum</name>
    <name type="common">Oriental sesame</name>
    <name type="synonym">Sesamum orientale</name>
    <dbReference type="NCBI Taxonomy" id="4182"/>
    <lineage>
        <taxon>Eukaryota</taxon>
        <taxon>Viridiplantae</taxon>
        <taxon>Streptophyta</taxon>
        <taxon>Embryophyta</taxon>
        <taxon>Tracheophyta</taxon>
        <taxon>Spermatophyta</taxon>
        <taxon>Magnoliopsida</taxon>
        <taxon>eudicotyledons</taxon>
        <taxon>Gunneridae</taxon>
        <taxon>Pentapetalae</taxon>
        <taxon>asterids</taxon>
        <taxon>lamiids</taxon>
        <taxon>Lamiales</taxon>
        <taxon>Pedaliaceae</taxon>
        <taxon>Sesamum</taxon>
    </lineage>
</organism>
<reference evidence="3" key="1">
    <citation type="submission" date="2025-08" db="UniProtKB">
        <authorList>
            <consortium name="RefSeq"/>
        </authorList>
    </citation>
    <scope>IDENTIFICATION</scope>
</reference>
<dbReference type="GeneID" id="110013286"/>
<protein>
    <submittedName>
        <fullName evidence="3">Uncharacterized protein LOC110013286</fullName>
    </submittedName>
</protein>
<dbReference type="InterPro" id="IPR043502">
    <property type="entry name" value="DNA/RNA_pol_sf"/>
</dbReference>
<dbReference type="PANTHER" id="PTHR11439">
    <property type="entry name" value="GAG-POL-RELATED RETROTRANSPOSON"/>
    <property type="match status" value="1"/>
</dbReference>
<gene>
    <name evidence="3" type="primary">LOC110013286</name>
</gene>
<dbReference type="SUPFAM" id="SSF56672">
    <property type="entry name" value="DNA/RNA polymerases"/>
    <property type="match status" value="1"/>
</dbReference>
<sequence length="382" mass="43013">MALLVYVDDILITGPSLDDIAQVKQYLHQLFTIKDLGDARYFLGLEIARGSSGLYIAQTKYILDIVKDTGLLKAKHASSPFPAGLKLAAGSGSPFSRLDSYRRLVGRLLYLGFSRPDISYPVQQLSQYLNHPPDSHWKAALHVVRYLKGSPSKGLYFPNSNTFNLRAFCDADLASCLDSRRSLTGYCIFLGDALVSWKTKKQSTVSRSTAEFEYRSLASTVCELRWVSYILSYFNIPVTLSIDFFCDNKAVLHILANSVFHERTKHIELDCHLVRDAYKDGFISPSFIPGFQQLIDVFTKSIPLKPFLSITSKLGLARLVPVPLVGRLLEFIILSILSYSSSRVCIWRNRGSSLILRKKTSGFWTKAEESRITSMRFFCTVV</sequence>
<evidence type="ECO:0000259" key="1">
    <source>
        <dbReference type="Pfam" id="PF07727"/>
    </source>
</evidence>
<dbReference type="KEGG" id="sind:110013286"/>
<dbReference type="Proteomes" id="UP000504604">
    <property type="component" value="Unplaced"/>
</dbReference>
<dbReference type="InterPro" id="IPR013103">
    <property type="entry name" value="RVT_2"/>
</dbReference>
<dbReference type="PANTHER" id="PTHR11439:SF470">
    <property type="entry name" value="CYSTEINE-RICH RLK (RECEPTOR-LIKE PROTEIN KINASE) 8"/>
    <property type="match status" value="1"/>
</dbReference>
<dbReference type="AlphaFoldDB" id="A0A8M8VES1"/>
<keyword evidence="2" id="KW-1185">Reference proteome</keyword>
<dbReference type="CDD" id="cd09272">
    <property type="entry name" value="RNase_HI_RT_Ty1"/>
    <property type="match status" value="1"/>
</dbReference>
<accession>A0A8M8VES1</accession>
<dbReference type="OrthoDB" id="413361at2759"/>
<proteinExistence type="predicted"/>
<evidence type="ECO:0000313" key="2">
    <source>
        <dbReference type="Proteomes" id="UP000504604"/>
    </source>
</evidence>